<protein>
    <submittedName>
        <fullName evidence="8">Aminotransferase class I/II-fold pyridoxal phosphate-dependent enzyme</fullName>
    </submittedName>
</protein>
<dbReference type="InterPro" id="IPR015424">
    <property type="entry name" value="PyrdxlP-dep_Trfase"/>
</dbReference>
<keyword evidence="8" id="KW-0032">Aminotransferase</keyword>
<reference evidence="8" key="1">
    <citation type="submission" date="2022-08" db="EMBL/GenBank/DDBJ databases">
        <title>The genomic sequence of strain Paenibacillus sp. SCIV0701.</title>
        <authorList>
            <person name="Zhao H."/>
        </authorList>
    </citation>
    <scope>NUCLEOTIDE SEQUENCE</scope>
    <source>
        <strain evidence="8">SCIV0701</strain>
    </source>
</reference>
<dbReference type="SUPFAM" id="SSF55904">
    <property type="entry name" value="Ornithine decarboxylase C-terminal domain"/>
    <property type="match status" value="1"/>
</dbReference>
<keyword evidence="4" id="KW-0663">Pyridoxal phosphate</keyword>
<gene>
    <name evidence="8" type="ORF">NQZ67_25140</name>
</gene>
<dbReference type="PANTHER" id="PTHR43277">
    <property type="entry name" value="ARGININE DECARBOXYLASE"/>
    <property type="match status" value="1"/>
</dbReference>
<evidence type="ECO:0000313" key="8">
    <source>
        <dbReference type="EMBL" id="MCR2807175.1"/>
    </source>
</evidence>
<keyword evidence="9" id="KW-1185">Reference proteome</keyword>
<comment type="similarity">
    <text evidence="2">Belongs to the Orn/Lys/Arg decarboxylase class-I family.</text>
</comment>
<dbReference type="PANTHER" id="PTHR43277:SF3">
    <property type="entry name" value="DECARBOXYLASE, PUTATIVE-RELATED"/>
    <property type="match status" value="1"/>
</dbReference>
<keyword evidence="5" id="KW-0456">Lyase</keyword>
<evidence type="ECO:0000313" key="9">
    <source>
        <dbReference type="Proteomes" id="UP001141950"/>
    </source>
</evidence>
<dbReference type="InterPro" id="IPR015421">
    <property type="entry name" value="PyrdxlP-dep_Trfase_major"/>
</dbReference>
<keyword evidence="3" id="KW-0210">Decarboxylase</keyword>
<dbReference type="Proteomes" id="UP001141950">
    <property type="component" value="Unassembled WGS sequence"/>
</dbReference>
<accession>A0A9X2MVA8</accession>
<proteinExistence type="inferred from homology"/>
<evidence type="ECO:0000259" key="6">
    <source>
        <dbReference type="Pfam" id="PF01276"/>
    </source>
</evidence>
<dbReference type="Gene3D" id="3.90.105.10">
    <property type="entry name" value="Molybdopterin biosynthesis moea protein, domain 2"/>
    <property type="match status" value="1"/>
</dbReference>
<dbReference type="GO" id="GO:0016831">
    <property type="term" value="F:carboxy-lyase activity"/>
    <property type="evidence" value="ECO:0007669"/>
    <property type="project" value="UniProtKB-KW"/>
</dbReference>
<dbReference type="SUPFAM" id="SSF53383">
    <property type="entry name" value="PLP-dependent transferases"/>
    <property type="match status" value="1"/>
</dbReference>
<feature type="domain" description="Orn/Lys/Arg decarboxylase C-terminal" evidence="7">
    <location>
        <begin position="429"/>
        <end position="481"/>
    </location>
</feature>
<dbReference type="Pfam" id="PF03711">
    <property type="entry name" value="OKR_DC_1_C"/>
    <property type="match status" value="1"/>
</dbReference>
<feature type="domain" description="Orn/Lys/Arg decarboxylases family 1 pyridoxal-P attachment site" evidence="6">
    <location>
        <begin position="8"/>
        <end position="312"/>
    </location>
</feature>
<evidence type="ECO:0000256" key="4">
    <source>
        <dbReference type="ARBA" id="ARBA00022898"/>
    </source>
</evidence>
<keyword evidence="8" id="KW-0808">Transferase</keyword>
<comment type="cofactor">
    <cofactor evidence="1">
        <name>pyridoxal 5'-phosphate</name>
        <dbReference type="ChEBI" id="CHEBI:597326"/>
    </cofactor>
</comment>
<comment type="caution">
    <text evidence="8">The sequence shown here is derived from an EMBL/GenBank/DDBJ whole genome shotgun (WGS) entry which is preliminary data.</text>
</comment>
<dbReference type="Pfam" id="PF01276">
    <property type="entry name" value="OKR_DC_1"/>
    <property type="match status" value="1"/>
</dbReference>
<dbReference type="InterPro" id="IPR052357">
    <property type="entry name" value="Orn_Lys_Arg_decarboxylase-I"/>
</dbReference>
<sequence length="517" mass="56811">MKQRLHAPLYQALVNHASKDPVSFHVPGHHGNEALQYALNMLDKQEEAINRHFGPLLALDVTELSTTDDLHHPESSIKEAQALAAECFGAEDTYFLVGGSTSGNLALILAVCDPGDIILVQRNVHKSIINGLKLANAKAVFLTPERESITGLATVPSLLETEKAIIRYPEAKAVFLSTPNYYGMSVNMERYAELCHRNGIPLLIDEAHGAHYGFHPELPASAIQAGADAVVQSTHKTLTAMTMGAMLHVRGSLLSRGRLKDTLAMIQSSSPSFPIMASLDISRAIAQQLGPDLFRESIEAVRLFRQWLKEESSRLTVPEREDSPVRSISYDPLRILLMDRDGLLSGYEIQQELERHGCYAEMADPKYSLLVVGPHAARGAIPRLQEAILHINAKYAERCDSAMAEPIQSLDLMDEDISSVSEPVAFARHGMSGKGARRVHLQDARGQLSGEMVIPYPPGIPILYTGERITNHHISQIEWLARTGARFQGAEDDTMTTIAILIEEKDEDGSNSVKLSL</sequence>
<dbReference type="AlphaFoldDB" id="A0A9X2MVA8"/>
<organism evidence="8 9">
    <name type="scientific">Paenibacillus soyae</name>
    <dbReference type="NCBI Taxonomy" id="2969249"/>
    <lineage>
        <taxon>Bacteria</taxon>
        <taxon>Bacillati</taxon>
        <taxon>Bacillota</taxon>
        <taxon>Bacilli</taxon>
        <taxon>Bacillales</taxon>
        <taxon>Paenibacillaceae</taxon>
        <taxon>Paenibacillus</taxon>
    </lineage>
</organism>
<dbReference type="InterPro" id="IPR000310">
    <property type="entry name" value="Orn/Lys/Arg_deCO2ase_major_dom"/>
</dbReference>
<dbReference type="GO" id="GO:0008483">
    <property type="term" value="F:transaminase activity"/>
    <property type="evidence" value="ECO:0007669"/>
    <property type="project" value="UniProtKB-KW"/>
</dbReference>
<name>A0A9X2MVA8_9BACL</name>
<dbReference type="RefSeq" id="WP_257451395.1">
    <property type="nucleotide sequence ID" value="NZ_JANIPJ010000024.1"/>
</dbReference>
<dbReference type="InterPro" id="IPR008286">
    <property type="entry name" value="Prn/Lys/Arg_de-COase_C"/>
</dbReference>
<dbReference type="Gene3D" id="3.40.640.10">
    <property type="entry name" value="Type I PLP-dependent aspartate aminotransferase-like (Major domain)"/>
    <property type="match status" value="1"/>
</dbReference>
<dbReference type="InterPro" id="IPR036633">
    <property type="entry name" value="Prn/Lys/Arg_de-COase_C_sf"/>
</dbReference>
<evidence type="ECO:0000256" key="1">
    <source>
        <dbReference type="ARBA" id="ARBA00001933"/>
    </source>
</evidence>
<dbReference type="EMBL" id="JANIPJ010000024">
    <property type="protein sequence ID" value="MCR2807175.1"/>
    <property type="molecule type" value="Genomic_DNA"/>
</dbReference>
<evidence type="ECO:0000256" key="3">
    <source>
        <dbReference type="ARBA" id="ARBA00022793"/>
    </source>
</evidence>
<evidence type="ECO:0000256" key="5">
    <source>
        <dbReference type="ARBA" id="ARBA00023239"/>
    </source>
</evidence>
<evidence type="ECO:0000256" key="2">
    <source>
        <dbReference type="ARBA" id="ARBA00010671"/>
    </source>
</evidence>
<evidence type="ECO:0000259" key="7">
    <source>
        <dbReference type="Pfam" id="PF03711"/>
    </source>
</evidence>